<dbReference type="Pfam" id="PF05768">
    <property type="entry name" value="Glrx-like"/>
    <property type="match status" value="1"/>
</dbReference>
<reference evidence="2" key="1">
    <citation type="submission" date="2018-07" db="EMBL/GenBank/DDBJ databases">
        <authorList>
            <person name="Quirk P.G."/>
            <person name="Krulwich T.A."/>
        </authorList>
    </citation>
    <scope>NUCLEOTIDE SEQUENCE</scope>
    <source>
        <strain evidence="2">96224</strain>
    </source>
</reference>
<name>A0A381LHQ9_BLUGR</name>
<evidence type="ECO:0000313" key="2">
    <source>
        <dbReference type="EMBL" id="SUZ12621.1"/>
    </source>
</evidence>
<dbReference type="InterPro" id="IPR052565">
    <property type="entry name" value="Glutaredoxin-like_YDR286C"/>
</dbReference>
<gene>
    <name evidence="2" type="ORF">BGT96224V2_LOCUS5788</name>
</gene>
<keyword evidence="1" id="KW-0813">Transport</keyword>
<dbReference type="Gene3D" id="3.40.30.10">
    <property type="entry name" value="Glutaredoxin"/>
    <property type="match status" value="1"/>
</dbReference>
<evidence type="ECO:0000256" key="1">
    <source>
        <dbReference type="RuleBase" id="RU363082"/>
    </source>
</evidence>
<comment type="similarity">
    <text evidence="1">Belongs to the glutaredoxin family.</text>
</comment>
<dbReference type="SUPFAM" id="SSF52833">
    <property type="entry name" value="Thioredoxin-like"/>
    <property type="match status" value="1"/>
</dbReference>
<organism evidence="2">
    <name type="scientific">Blumeria graminis f. sp. tritici 96224</name>
    <dbReference type="NCBI Taxonomy" id="1268274"/>
    <lineage>
        <taxon>Eukaryota</taxon>
        <taxon>Fungi</taxon>
        <taxon>Dikarya</taxon>
        <taxon>Ascomycota</taxon>
        <taxon>Pezizomycotina</taxon>
        <taxon>Leotiomycetes</taxon>
        <taxon>Erysiphales</taxon>
        <taxon>Erysiphaceae</taxon>
        <taxon>Blumeria</taxon>
    </lineage>
</organism>
<dbReference type="PANTHER" id="PTHR33558">
    <property type="entry name" value="GLUTAREDOXIN-LIKE PROTEIN C5ORF63 HOMOLOG"/>
    <property type="match status" value="1"/>
</dbReference>
<keyword evidence="1" id="KW-0249">Electron transport</keyword>
<dbReference type="EMBL" id="UIGY01000195">
    <property type="protein sequence ID" value="SUZ12621.1"/>
    <property type="molecule type" value="Genomic_DNA"/>
</dbReference>
<sequence length="109" mass="12465">MIHSIPRSFHNIRITLFTRVNCSLCVDAKKTLADVQKIRPFEYREINVMDPESLGWRDIYEFDVPVVSISASSQGEECTKLSSHAQKLMHRFKPQDVVAKMNLVEAKSG</sequence>
<accession>A0A381LHQ9</accession>
<dbReference type="InterPro" id="IPR036249">
    <property type="entry name" value="Thioredoxin-like_sf"/>
</dbReference>
<protein>
    <recommendedName>
        <fullName evidence="1">Glutaredoxin-like protein</fullName>
    </recommendedName>
</protein>
<dbReference type="InterPro" id="IPR008554">
    <property type="entry name" value="Glutaredoxin-like"/>
</dbReference>
<dbReference type="PANTHER" id="PTHR33558:SF1">
    <property type="entry name" value="GLUTAREDOXIN-LIKE PROTEIN C5ORF63 HOMOLOG"/>
    <property type="match status" value="1"/>
</dbReference>
<proteinExistence type="inferred from homology"/>
<dbReference type="AlphaFoldDB" id="A0A381LHQ9"/>